<evidence type="ECO:0000256" key="11">
    <source>
        <dbReference type="ARBA" id="ARBA00022837"/>
    </source>
</evidence>
<evidence type="ECO:0000256" key="9">
    <source>
        <dbReference type="ARBA" id="ARBA00022759"/>
    </source>
</evidence>
<dbReference type="OrthoDB" id="430293at2759"/>
<dbReference type="RefSeq" id="XP_003644793.1">
    <property type="nucleotide sequence ID" value="XM_003644745.1"/>
</dbReference>
<evidence type="ECO:0000313" key="16">
    <source>
        <dbReference type="EMBL" id="AET37976.1"/>
    </source>
</evidence>
<dbReference type="GO" id="GO:0016787">
    <property type="term" value="F:hydrolase activity"/>
    <property type="evidence" value="ECO:0007669"/>
    <property type="project" value="UniProtKB-KW"/>
</dbReference>
<evidence type="ECO:0000256" key="6">
    <source>
        <dbReference type="ARBA" id="ARBA00022692"/>
    </source>
</evidence>
<dbReference type="EMBL" id="CP002498">
    <property type="protein sequence ID" value="AET37976.1"/>
    <property type="molecule type" value="Genomic_DNA"/>
</dbReference>
<protein>
    <recommendedName>
        <fullName evidence="4">Probable endonuclease LCL3</fullName>
    </recommendedName>
    <alternativeName>
        <fullName evidence="5">Probable endonuclease lcl3</fullName>
    </alternativeName>
</protein>
<evidence type="ECO:0000313" key="17">
    <source>
        <dbReference type="Proteomes" id="UP000006790"/>
    </source>
</evidence>
<keyword evidence="9" id="KW-0255">Endonuclease</keyword>
<evidence type="ECO:0000256" key="4">
    <source>
        <dbReference type="ARBA" id="ARBA00013404"/>
    </source>
</evidence>
<keyword evidence="6 14" id="KW-0812">Transmembrane</keyword>
<dbReference type="InParanoid" id="G8JP71"/>
<keyword evidence="13 14" id="KW-0472">Membrane</keyword>
<evidence type="ECO:0000256" key="14">
    <source>
        <dbReference type="SAM" id="Phobius"/>
    </source>
</evidence>
<accession>G8JP71</accession>
<dbReference type="GO" id="GO:0046872">
    <property type="term" value="F:metal ion binding"/>
    <property type="evidence" value="ECO:0007669"/>
    <property type="project" value="UniProtKB-KW"/>
</dbReference>
<dbReference type="HOGENOM" id="CLU_046484_0_1_1"/>
<gene>
    <name evidence="16" type="ordered locus">Ecym_2228</name>
</gene>
<dbReference type="Gene3D" id="2.40.50.90">
    <property type="match status" value="1"/>
</dbReference>
<feature type="transmembrane region" description="Helical" evidence="14">
    <location>
        <begin position="16"/>
        <end position="36"/>
    </location>
</feature>
<dbReference type="PROSITE" id="PS50830">
    <property type="entry name" value="TNASE_3"/>
    <property type="match status" value="1"/>
</dbReference>
<dbReference type="GeneID" id="11471823"/>
<keyword evidence="17" id="KW-1185">Reference proteome</keyword>
<keyword evidence="7" id="KW-0540">Nuclease</keyword>
<evidence type="ECO:0000256" key="7">
    <source>
        <dbReference type="ARBA" id="ARBA00022722"/>
    </source>
</evidence>
<dbReference type="FunCoup" id="G8JP71">
    <property type="interactions" value="19"/>
</dbReference>
<dbReference type="KEGG" id="erc:Ecym_2228"/>
<dbReference type="InterPro" id="IPR035437">
    <property type="entry name" value="SNase_OB-fold_sf"/>
</dbReference>
<evidence type="ECO:0000256" key="5">
    <source>
        <dbReference type="ARBA" id="ARBA00014651"/>
    </source>
</evidence>
<reference evidence="17" key="1">
    <citation type="journal article" date="2012" name="G3 (Bethesda)">
        <title>Pichia sorbitophila, an interspecies yeast hybrid reveals early steps of genome resolution following polyploidization.</title>
        <authorList>
            <person name="Leh Louis V."/>
            <person name="Despons L."/>
            <person name="Friedrich A."/>
            <person name="Martin T."/>
            <person name="Durrens P."/>
            <person name="Casaregola S."/>
            <person name="Neuveglise C."/>
            <person name="Fairhead C."/>
            <person name="Marck C."/>
            <person name="Cruz J.A."/>
            <person name="Straub M.L."/>
            <person name="Kugler V."/>
            <person name="Sacerdot C."/>
            <person name="Uzunov Z."/>
            <person name="Thierry A."/>
            <person name="Weiss S."/>
            <person name="Bleykasten C."/>
            <person name="De Montigny J."/>
            <person name="Jacques N."/>
            <person name="Jung P."/>
            <person name="Lemaire M."/>
            <person name="Mallet S."/>
            <person name="Morel G."/>
            <person name="Richard G.F."/>
            <person name="Sarkar A."/>
            <person name="Savel G."/>
            <person name="Schacherer J."/>
            <person name="Seret M.L."/>
            <person name="Talla E."/>
            <person name="Samson G."/>
            <person name="Jubin C."/>
            <person name="Poulain J."/>
            <person name="Vacherie B."/>
            <person name="Barbe V."/>
            <person name="Pelletier E."/>
            <person name="Sherman D.J."/>
            <person name="Westhof E."/>
            <person name="Weissenbach J."/>
            <person name="Baret P.V."/>
            <person name="Wincker P."/>
            <person name="Gaillardin C."/>
            <person name="Dujon B."/>
            <person name="Souciet J.L."/>
        </authorList>
    </citation>
    <scope>NUCLEOTIDE SEQUENCE [LARGE SCALE GENOMIC DNA]</scope>
    <source>
        <strain evidence="17">CBS 270.75 / DBVPG 7215 / KCTC 17166 / NRRL Y-17582</strain>
    </source>
</reference>
<dbReference type="SUPFAM" id="SSF50199">
    <property type="entry name" value="Staphylococcal nuclease"/>
    <property type="match status" value="1"/>
</dbReference>
<evidence type="ECO:0000259" key="15">
    <source>
        <dbReference type="PROSITE" id="PS50830"/>
    </source>
</evidence>
<dbReference type="OMA" id="IYHTPGG"/>
<dbReference type="GO" id="GO:0005739">
    <property type="term" value="C:mitochondrion"/>
    <property type="evidence" value="ECO:0007669"/>
    <property type="project" value="UniProtKB-SubCell"/>
</dbReference>
<evidence type="ECO:0000256" key="1">
    <source>
        <dbReference type="ARBA" id="ARBA00004167"/>
    </source>
</evidence>
<name>G8JP71_ERECY</name>
<keyword evidence="11" id="KW-0106">Calcium</keyword>
<evidence type="ECO:0000256" key="12">
    <source>
        <dbReference type="ARBA" id="ARBA00022989"/>
    </source>
</evidence>
<dbReference type="GO" id="GO:0004519">
    <property type="term" value="F:endonuclease activity"/>
    <property type="evidence" value="ECO:0007669"/>
    <property type="project" value="UniProtKB-KW"/>
</dbReference>
<comment type="subcellular location">
    <subcellularLocation>
        <location evidence="1">Membrane</location>
        <topology evidence="1">Single-pass membrane protein</topology>
    </subcellularLocation>
    <subcellularLocation>
        <location evidence="2">Mitochondrion</location>
    </subcellularLocation>
</comment>
<comment type="similarity">
    <text evidence="3">Belongs to the LCL3 family.</text>
</comment>
<keyword evidence="8" id="KW-0479">Metal-binding</keyword>
<evidence type="ECO:0000256" key="13">
    <source>
        <dbReference type="ARBA" id="ARBA00023136"/>
    </source>
</evidence>
<sequence>MTEQKKSSVIPFQSQVKLLVLPLLITGGLFTTYVFYNRHLRQYTGARDIPSHLFRRGYLFGKVTSVGDGDNFHFFHMPGGILGGWHWLREVPSLPRMPKHLQSSQVTTVSNSWWSNWLYELSTYKVGRNKRYFKSLHVPYRGKRNLPTISVRLCGVDAPEGAHFGKSAQPLSEEALIWLRYTILGKYVGKPLAIDHYGRCVAKVEYLSWLKWKNVSLEMIKQGLGVVYEGKLGAEFDSEEPLYRYHEAQAKKAKKGVWGLRRFETPATFKKRTK</sequence>
<organism evidence="16 17">
    <name type="scientific">Eremothecium cymbalariae (strain CBS 270.75 / DBVPG 7215 / KCTC 17166 / NRRL Y-17582)</name>
    <name type="common">Yeast</name>
    <dbReference type="NCBI Taxonomy" id="931890"/>
    <lineage>
        <taxon>Eukaryota</taxon>
        <taxon>Fungi</taxon>
        <taxon>Dikarya</taxon>
        <taxon>Ascomycota</taxon>
        <taxon>Saccharomycotina</taxon>
        <taxon>Saccharomycetes</taxon>
        <taxon>Saccharomycetales</taxon>
        <taxon>Saccharomycetaceae</taxon>
        <taxon>Eremothecium</taxon>
    </lineage>
</organism>
<dbReference type="SMART" id="SM00318">
    <property type="entry name" value="SNc"/>
    <property type="match status" value="1"/>
</dbReference>
<evidence type="ECO:0000256" key="2">
    <source>
        <dbReference type="ARBA" id="ARBA00004173"/>
    </source>
</evidence>
<dbReference type="eggNOG" id="ENOG502S1U4">
    <property type="taxonomic scope" value="Eukaryota"/>
</dbReference>
<dbReference type="AlphaFoldDB" id="G8JP71"/>
<keyword evidence="10" id="KW-0378">Hydrolase</keyword>
<evidence type="ECO:0000256" key="10">
    <source>
        <dbReference type="ARBA" id="ARBA00022801"/>
    </source>
</evidence>
<dbReference type="Proteomes" id="UP000006790">
    <property type="component" value="Chromosome 2"/>
</dbReference>
<evidence type="ECO:0000256" key="3">
    <source>
        <dbReference type="ARBA" id="ARBA00005435"/>
    </source>
</evidence>
<dbReference type="Pfam" id="PF00565">
    <property type="entry name" value="SNase"/>
    <property type="match status" value="1"/>
</dbReference>
<proteinExistence type="inferred from homology"/>
<dbReference type="PANTHER" id="PTHR12302:SF3">
    <property type="entry name" value="SERINE_THREONINE-PROTEIN KINASE 31"/>
    <property type="match status" value="1"/>
</dbReference>
<feature type="domain" description="TNase-like" evidence="15">
    <location>
        <begin position="57"/>
        <end position="260"/>
    </location>
</feature>
<dbReference type="PANTHER" id="PTHR12302">
    <property type="entry name" value="EBNA2 BINDING PROTEIN P100"/>
    <property type="match status" value="1"/>
</dbReference>
<dbReference type="InterPro" id="IPR016071">
    <property type="entry name" value="Staphylococal_nuclease_OB-fold"/>
</dbReference>
<dbReference type="GO" id="GO:0016020">
    <property type="term" value="C:membrane"/>
    <property type="evidence" value="ECO:0007669"/>
    <property type="project" value="UniProtKB-SubCell"/>
</dbReference>
<evidence type="ECO:0000256" key="8">
    <source>
        <dbReference type="ARBA" id="ARBA00022723"/>
    </source>
</evidence>
<keyword evidence="12 14" id="KW-1133">Transmembrane helix</keyword>